<dbReference type="SUPFAM" id="SSF101908">
    <property type="entry name" value="Putative isomerase YbhE"/>
    <property type="match status" value="1"/>
</dbReference>
<dbReference type="AlphaFoldDB" id="A0A316TUY8"/>
<dbReference type="OrthoDB" id="9815940at2"/>
<evidence type="ECO:0000313" key="2">
    <source>
        <dbReference type="Proteomes" id="UP000245533"/>
    </source>
</evidence>
<protein>
    <recommendedName>
        <fullName evidence="3">BIG2 domain-containing protein</fullName>
    </recommendedName>
</protein>
<accession>A0A316TUY8</accession>
<sequence length="669" mass="73978">MRKLIRSLFILIPGILAVPTLLWAQTATVTVTPAELRLDVGEKVQLTAQITDENGNPVDGEIRFFSRARRDMPVSRSGEATAMKPGSYTLFALYIDEEGNRVQQEVPVVVAYPPLDRIEITNAPEQIYTGESLRLHHKVLDEAGLTRDDVDVTFAVNNGNRAEISQFGHFRALQPGNVTVSVSAEGIETTKRITIRPNPVRSVEIGNNVLEARTGDVLHVNAVAMDGNGRPVEDARISYSFLAEPDDQLGEGATAQIDQKGRFVANKPGFYTLVAKNGNTVEQQQVRINPRNVSRDIELVGHALVANVHTSDLWIWEGVDGRDYAITGTWGGNGEAYFWEVTNPANIIPTDTVTVDARTVNDVKISEDGRLAVITREGASNRRNGIVILDVTNPRDVSVITEYTDELTGGVHNAFIYEDHVYAVNNGTRYDIINIEDPSNPYRVSRFELDTPGHSIHDVWIENGMAYSSNWSDGIVVADVGSNANALSPEGVELGLGSPSNPVELARYSYPSGWNHAAFPFKSQSTGDFYVIAGDEAFPNGLYTEDRPTIPAGWIHFIKFDDWDNPEEVASYRVPEAGTHNFWVEDDILYIAYYNGGLRVVDISGELMGDLYAQGREIAHYVTTHHEGHIPNAAMAWGPQPYKGHIFVSDWNSGLWAFKLTEEQNEEVN</sequence>
<reference evidence="1 2" key="1">
    <citation type="submission" date="2018-05" db="EMBL/GenBank/DDBJ databases">
        <title>Rhodohalobacter halophilus gen. nov., sp. nov., a moderately halophilic member of the family Balneolaceae.</title>
        <authorList>
            <person name="Liu Z.-W."/>
        </authorList>
    </citation>
    <scope>NUCLEOTIDE SEQUENCE [LARGE SCALE GENOMIC DNA]</scope>
    <source>
        <strain evidence="1 2">8A47</strain>
    </source>
</reference>
<dbReference type="InterPro" id="IPR013783">
    <property type="entry name" value="Ig-like_fold"/>
</dbReference>
<organism evidence="1 2">
    <name type="scientific">Rhodohalobacter mucosus</name>
    <dbReference type="NCBI Taxonomy" id="2079485"/>
    <lineage>
        <taxon>Bacteria</taxon>
        <taxon>Pseudomonadati</taxon>
        <taxon>Balneolota</taxon>
        <taxon>Balneolia</taxon>
        <taxon>Balneolales</taxon>
        <taxon>Balneolaceae</taxon>
        <taxon>Rhodohalobacter</taxon>
    </lineage>
</organism>
<dbReference type="Proteomes" id="UP000245533">
    <property type="component" value="Unassembled WGS sequence"/>
</dbReference>
<comment type="caution">
    <text evidence="1">The sequence shown here is derived from an EMBL/GenBank/DDBJ whole genome shotgun (WGS) entry which is preliminary data.</text>
</comment>
<dbReference type="Gene3D" id="2.60.40.10">
    <property type="entry name" value="Immunoglobulins"/>
    <property type="match status" value="1"/>
</dbReference>
<evidence type="ECO:0008006" key="3">
    <source>
        <dbReference type="Google" id="ProtNLM"/>
    </source>
</evidence>
<name>A0A316TUY8_9BACT</name>
<dbReference type="EMBL" id="QGGB01000005">
    <property type="protein sequence ID" value="PWN06905.1"/>
    <property type="molecule type" value="Genomic_DNA"/>
</dbReference>
<dbReference type="Gene3D" id="2.60.40.1080">
    <property type="match status" value="1"/>
</dbReference>
<dbReference type="RefSeq" id="WP_109646254.1">
    <property type="nucleotide sequence ID" value="NZ_QGGB01000005.1"/>
</dbReference>
<keyword evidence="2" id="KW-1185">Reference proteome</keyword>
<gene>
    <name evidence="1" type="ORF">DDZ15_06425</name>
</gene>
<proteinExistence type="predicted"/>
<evidence type="ECO:0000313" key="1">
    <source>
        <dbReference type="EMBL" id="PWN06905.1"/>
    </source>
</evidence>